<dbReference type="STRING" id="1247936.BN2475_80038"/>
<keyword evidence="2" id="KW-1185">Reference proteome</keyword>
<evidence type="ECO:0000313" key="1">
    <source>
        <dbReference type="EMBL" id="SIT36218.1"/>
    </source>
</evidence>
<dbReference type="Gene3D" id="3.40.50.300">
    <property type="entry name" value="P-loop containing nucleotide triphosphate hydrolases"/>
    <property type="match status" value="1"/>
</dbReference>
<gene>
    <name evidence="1" type="ORF">BN2475_80038</name>
</gene>
<sequence length="432" mass="48396">MFYRVIKRYNARAIITLHLMRHKFVIQPHMSFPIFFVHPPKSGGTTVISFFDLNKGKGQFVNFEWDRDGWESCRAKLLATRIGGGHHAYGIHRLLKHPVSYCTILRDPLARQVSHYWYAANGKNGEVERGAGVSTAEALVRRGAISLDEWVAESLGGKNLFVQMLSGHPVLNETSLEVAQDHLRHHIATVGVCENMSEFLLRLCGMTGLKLPFYFETNRTSGFAKDRSQLSEMARQKFVEDNSLDYQIFRDANRMIETHADEAGKIFSNALELVRVIQAEIDRLENPHVHSSMVFGFEQSFLSEVARVIRRFDLAPINAYLEFAQSRPPALADMFDGFVDVVRDGVVSGWAVNLSRPEQNVHLEVRAGSQVVASGCSGEYRPDVANAGYPSSHAGFSIPLPADVRDGFHVTIANSTESLHNAGVWQQGWHCA</sequence>
<dbReference type="InterPro" id="IPR053259">
    <property type="entry name" value="Golvesin-related_Golgi"/>
</dbReference>
<evidence type="ECO:0000313" key="2">
    <source>
        <dbReference type="Proteomes" id="UP000187012"/>
    </source>
</evidence>
<organism evidence="1 2">
    <name type="scientific">Paraburkholderia ribeironis</name>
    <dbReference type="NCBI Taxonomy" id="1247936"/>
    <lineage>
        <taxon>Bacteria</taxon>
        <taxon>Pseudomonadati</taxon>
        <taxon>Pseudomonadota</taxon>
        <taxon>Betaproteobacteria</taxon>
        <taxon>Burkholderiales</taxon>
        <taxon>Burkholderiaceae</taxon>
        <taxon>Paraburkholderia</taxon>
    </lineage>
</organism>
<proteinExistence type="predicted"/>
<dbReference type="EMBL" id="CYGX02000008">
    <property type="protein sequence ID" value="SIT36218.1"/>
    <property type="molecule type" value="Genomic_DNA"/>
</dbReference>
<dbReference type="SUPFAM" id="SSF52540">
    <property type="entry name" value="P-loop containing nucleoside triphosphate hydrolases"/>
    <property type="match status" value="1"/>
</dbReference>
<evidence type="ECO:0008006" key="3">
    <source>
        <dbReference type="Google" id="ProtNLM"/>
    </source>
</evidence>
<protein>
    <recommendedName>
        <fullName evidence="3">Chondroitin 4-O-sulfotransferase</fullName>
    </recommendedName>
</protein>
<reference evidence="1 2" key="1">
    <citation type="submission" date="2016-12" db="EMBL/GenBank/DDBJ databases">
        <authorList>
            <person name="Song W.-J."/>
            <person name="Kurnit D.M."/>
        </authorList>
    </citation>
    <scope>NUCLEOTIDE SEQUENCE [LARGE SCALE GENOMIC DNA]</scope>
    <source>
        <strain evidence="1 2">STM7296</strain>
    </source>
</reference>
<dbReference type="PANTHER" id="PTHR32301:SF6">
    <property type="entry name" value="GOLVESIN-RELATED"/>
    <property type="match status" value="1"/>
</dbReference>
<dbReference type="InterPro" id="IPR027417">
    <property type="entry name" value="P-loop_NTPase"/>
</dbReference>
<dbReference type="AlphaFoldDB" id="A0A1N7RME9"/>
<dbReference type="PANTHER" id="PTHR32301">
    <property type="entry name" value="COUNTIN RECEPTOR CNR3-RELATED"/>
    <property type="match status" value="1"/>
</dbReference>
<accession>A0A1N7RME9</accession>
<dbReference type="Proteomes" id="UP000187012">
    <property type="component" value="Unassembled WGS sequence"/>
</dbReference>
<name>A0A1N7RME9_9BURK</name>